<evidence type="ECO:0000313" key="4">
    <source>
        <dbReference type="EMBL" id="MRX80454.1"/>
    </source>
</evidence>
<dbReference type="Gene3D" id="2.60.40.1080">
    <property type="match status" value="1"/>
</dbReference>
<evidence type="ECO:0000256" key="2">
    <source>
        <dbReference type="SAM" id="Phobius"/>
    </source>
</evidence>
<sequence length="302" mass="30331">MVKASSITTTKDGTGSAPELKPAASGSDGTGGIIWDGKSGTVYGNVTLQEDLEIGEGESLTISDGSSLTIPDDKKLTVNGGALTGDVTGTVIYKVTGVSLNMTELTLTEGDSETLTASIEPTDATNQKVTWSSSAPDVARVDASGNVTAVAKGTATITAATEDGGKTATCTVKVEHAHDPAAAWSSDASGHWHACAGCSEKLNIAAHSGKVVGKRDATCTEAGFTGDTVCSICGYVVAKGVATPAAGHSYQNGVCTACGAKEPAKDEDAIPATGDLAPMACALLGIFGIAFVVAGLRKRTSW</sequence>
<gene>
    <name evidence="4" type="ORF">GJE22_07615</name>
</gene>
<comment type="caution">
    <text evidence="4">The sequence shown here is derived from an EMBL/GenBank/DDBJ whole genome shotgun (WGS) entry which is preliminary data.</text>
</comment>
<keyword evidence="2" id="KW-0812">Transmembrane</keyword>
<dbReference type="InterPro" id="IPR003343">
    <property type="entry name" value="Big_2"/>
</dbReference>
<name>A0A7K0GAN8_9ACTN</name>
<reference evidence="5" key="1">
    <citation type="submission" date="2019-08" db="EMBL/GenBank/DDBJ databases">
        <title>Arthrobacter sp. nov., isolated from plateau pika and Tibetan wild ass.</title>
        <authorList>
            <person name="Ge Y."/>
        </authorList>
    </citation>
    <scope>NUCLEOTIDE SEQUENCE [LARGE SCALE GENOMIC DNA]</scope>
    <source>
        <strain evidence="5">HF-1365</strain>
    </source>
</reference>
<feature type="transmembrane region" description="Helical" evidence="2">
    <location>
        <begin position="276"/>
        <end position="296"/>
    </location>
</feature>
<dbReference type="Proteomes" id="UP000470010">
    <property type="component" value="Unassembled WGS sequence"/>
</dbReference>
<proteinExistence type="predicted"/>
<keyword evidence="5" id="KW-1185">Reference proteome</keyword>
<dbReference type="InterPro" id="IPR008964">
    <property type="entry name" value="Invasin/intimin_cell_adhesion"/>
</dbReference>
<keyword evidence="2" id="KW-1133">Transmembrane helix</keyword>
<evidence type="ECO:0000259" key="3">
    <source>
        <dbReference type="SMART" id="SM00635"/>
    </source>
</evidence>
<accession>A0A7K0GAN8</accession>
<dbReference type="EMBL" id="VTFZ01000009">
    <property type="protein sequence ID" value="MRX80454.1"/>
    <property type="molecule type" value="Genomic_DNA"/>
</dbReference>
<dbReference type="Pfam" id="PF02368">
    <property type="entry name" value="Big_2"/>
    <property type="match status" value="1"/>
</dbReference>
<evidence type="ECO:0000256" key="1">
    <source>
        <dbReference type="SAM" id="MobiDB-lite"/>
    </source>
</evidence>
<evidence type="ECO:0000313" key="5">
    <source>
        <dbReference type="Proteomes" id="UP000470010"/>
    </source>
</evidence>
<dbReference type="SUPFAM" id="SSF49373">
    <property type="entry name" value="Invasin/intimin cell-adhesion fragments"/>
    <property type="match status" value="1"/>
</dbReference>
<dbReference type="AlphaFoldDB" id="A0A7K0GAN8"/>
<keyword evidence="2" id="KW-0472">Membrane</keyword>
<feature type="domain" description="BIG2" evidence="3">
    <location>
        <begin position="94"/>
        <end position="171"/>
    </location>
</feature>
<organism evidence="4 5">
    <name type="scientific">Enorma shizhengliae</name>
    <dbReference type="NCBI Taxonomy" id="2606615"/>
    <lineage>
        <taxon>Bacteria</taxon>
        <taxon>Bacillati</taxon>
        <taxon>Actinomycetota</taxon>
        <taxon>Coriobacteriia</taxon>
        <taxon>Coriobacteriales</taxon>
        <taxon>Coriobacteriaceae</taxon>
        <taxon>Enorma</taxon>
    </lineage>
</organism>
<dbReference type="SMART" id="SM00635">
    <property type="entry name" value="BID_2"/>
    <property type="match status" value="1"/>
</dbReference>
<feature type="region of interest" description="Disordered" evidence="1">
    <location>
        <begin position="1"/>
        <end position="32"/>
    </location>
</feature>
<feature type="compositionally biased region" description="Polar residues" evidence="1">
    <location>
        <begin position="1"/>
        <end position="13"/>
    </location>
</feature>
<protein>
    <recommendedName>
        <fullName evidence="3">BIG2 domain-containing protein</fullName>
    </recommendedName>
</protein>